<dbReference type="GO" id="GO:0016020">
    <property type="term" value="C:membrane"/>
    <property type="evidence" value="ECO:0007669"/>
    <property type="project" value="UniProtKB-SubCell"/>
</dbReference>
<proteinExistence type="predicted"/>
<reference evidence="8 9" key="1">
    <citation type="submission" date="2016-04" db="EMBL/GenBank/DDBJ databases">
        <title>The genome of Intoshia linei affirms orthonectids as highly simplified spiralians.</title>
        <authorList>
            <person name="Mikhailov K.V."/>
            <person name="Slusarev G.S."/>
            <person name="Nikitin M.A."/>
            <person name="Logacheva M.D."/>
            <person name="Penin A."/>
            <person name="Aleoshin V."/>
            <person name="Panchin Y.V."/>
        </authorList>
    </citation>
    <scope>NUCLEOTIDE SEQUENCE [LARGE SCALE GENOMIC DNA]</scope>
    <source>
        <strain evidence="8">Intl2013</strain>
        <tissue evidence="8">Whole animal</tissue>
    </source>
</reference>
<gene>
    <name evidence="8" type="ORF">A3Q56_04431</name>
</gene>
<dbReference type="AlphaFoldDB" id="A0A177B277"/>
<name>A0A177B277_9BILA</name>
<dbReference type="PROSITE" id="PS50076">
    <property type="entry name" value="DNAJ_2"/>
    <property type="match status" value="1"/>
</dbReference>
<feature type="transmembrane region" description="Helical" evidence="6">
    <location>
        <begin position="105"/>
        <end position="134"/>
    </location>
</feature>
<keyword evidence="9" id="KW-1185">Reference proteome</keyword>
<keyword evidence="4" id="KW-0143">Chaperone</keyword>
<keyword evidence="6" id="KW-0812">Transmembrane</keyword>
<dbReference type="PANTHER" id="PTHR44027">
    <property type="entry name" value="DNAJ HOMOLOG SUBFAMILY C MEMBER 5 HOMOLOG"/>
    <property type="match status" value="1"/>
</dbReference>
<dbReference type="InterPro" id="IPR051434">
    <property type="entry name" value="DnaJ_C_subfamily_member5"/>
</dbReference>
<dbReference type="Gene3D" id="1.10.287.110">
    <property type="entry name" value="DnaJ domain"/>
    <property type="match status" value="1"/>
</dbReference>
<dbReference type="InterPro" id="IPR001623">
    <property type="entry name" value="DnaJ_domain"/>
</dbReference>
<evidence type="ECO:0000256" key="4">
    <source>
        <dbReference type="ARBA" id="ARBA00023186"/>
    </source>
</evidence>
<dbReference type="OrthoDB" id="445556at2759"/>
<evidence type="ECO:0000256" key="1">
    <source>
        <dbReference type="ARBA" id="ARBA00004635"/>
    </source>
</evidence>
<dbReference type="SUPFAM" id="SSF46565">
    <property type="entry name" value="Chaperone J-domain"/>
    <property type="match status" value="1"/>
</dbReference>
<evidence type="ECO:0000259" key="7">
    <source>
        <dbReference type="PROSITE" id="PS50076"/>
    </source>
</evidence>
<dbReference type="InterPro" id="IPR036869">
    <property type="entry name" value="J_dom_sf"/>
</dbReference>
<evidence type="ECO:0000256" key="6">
    <source>
        <dbReference type="SAM" id="Phobius"/>
    </source>
</evidence>
<protein>
    <submittedName>
        <fullName evidence="8">CSP-beta</fullName>
    </submittedName>
</protein>
<dbReference type="GO" id="GO:0005737">
    <property type="term" value="C:cytoplasm"/>
    <property type="evidence" value="ECO:0007669"/>
    <property type="project" value="UniProtKB-ARBA"/>
</dbReference>
<accession>A0A177B277</accession>
<sequence length="182" mass="20748">MKGMPNGLNTTDKSYYELLELPSNCTKDEINKAYRKLAVKHHPDKNIGKPDFSPETFIRIKQARNTLIDDEKRKVYDQYGTLGIYIGEQVGYSRVATYFIFTNPIIQALIVCFGVLTGCFFGCFCCCFCCCFCFGKCKPARNMDDDDTVVTDEPQGEEDILNLEPKLISPLNIDSDKYERLN</sequence>
<dbReference type="PRINTS" id="PR00625">
    <property type="entry name" value="JDOMAIN"/>
</dbReference>
<organism evidence="8 9">
    <name type="scientific">Intoshia linei</name>
    <dbReference type="NCBI Taxonomy" id="1819745"/>
    <lineage>
        <taxon>Eukaryota</taxon>
        <taxon>Metazoa</taxon>
        <taxon>Spiralia</taxon>
        <taxon>Lophotrochozoa</taxon>
        <taxon>Mesozoa</taxon>
        <taxon>Orthonectida</taxon>
        <taxon>Rhopaluridae</taxon>
        <taxon>Intoshia</taxon>
    </lineage>
</organism>
<evidence type="ECO:0000313" key="9">
    <source>
        <dbReference type="Proteomes" id="UP000078046"/>
    </source>
</evidence>
<keyword evidence="2 6" id="KW-0472">Membrane</keyword>
<comment type="subcellular location">
    <subcellularLocation>
        <location evidence="1">Membrane</location>
        <topology evidence="1">Lipid-anchor</topology>
    </subcellularLocation>
</comment>
<dbReference type="SMART" id="SM00271">
    <property type="entry name" value="DnaJ"/>
    <property type="match status" value="1"/>
</dbReference>
<evidence type="ECO:0000256" key="2">
    <source>
        <dbReference type="ARBA" id="ARBA00023136"/>
    </source>
</evidence>
<keyword evidence="6" id="KW-1133">Transmembrane helix</keyword>
<dbReference type="CDD" id="cd06257">
    <property type="entry name" value="DnaJ"/>
    <property type="match status" value="1"/>
</dbReference>
<dbReference type="EMBL" id="LWCA01000564">
    <property type="protein sequence ID" value="OAF67832.1"/>
    <property type="molecule type" value="Genomic_DNA"/>
</dbReference>
<feature type="domain" description="J" evidence="7">
    <location>
        <begin position="14"/>
        <end position="80"/>
    </location>
</feature>
<dbReference type="Proteomes" id="UP000078046">
    <property type="component" value="Unassembled WGS sequence"/>
</dbReference>
<comment type="caution">
    <text evidence="8">The sequence shown here is derived from an EMBL/GenBank/DDBJ whole genome shotgun (WGS) entry which is preliminary data.</text>
</comment>
<keyword evidence="5" id="KW-0449">Lipoprotein</keyword>
<evidence type="ECO:0000256" key="3">
    <source>
        <dbReference type="ARBA" id="ARBA00023139"/>
    </source>
</evidence>
<dbReference type="PANTHER" id="PTHR44027:SF7">
    <property type="entry name" value="DNAJ HOMOLOG SUBFAMILY C MEMBER 5 HOMOLOG"/>
    <property type="match status" value="1"/>
</dbReference>
<evidence type="ECO:0000256" key="5">
    <source>
        <dbReference type="ARBA" id="ARBA00023288"/>
    </source>
</evidence>
<keyword evidence="3" id="KW-0564">Palmitate</keyword>
<evidence type="ECO:0000313" key="8">
    <source>
        <dbReference type="EMBL" id="OAF67832.1"/>
    </source>
</evidence>
<dbReference type="Pfam" id="PF00226">
    <property type="entry name" value="DnaJ"/>
    <property type="match status" value="1"/>
</dbReference>